<evidence type="ECO:0000313" key="2">
    <source>
        <dbReference type="EMBL" id="CDW76400.1"/>
    </source>
</evidence>
<organism evidence="2 3">
    <name type="scientific">Stylonychia lemnae</name>
    <name type="common">Ciliate</name>
    <dbReference type="NCBI Taxonomy" id="5949"/>
    <lineage>
        <taxon>Eukaryota</taxon>
        <taxon>Sar</taxon>
        <taxon>Alveolata</taxon>
        <taxon>Ciliophora</taxon>
        <taxon>Intramacronucleata</taxon>
        <taxon>Spirotrichea</taxon>
        <taxon>Stichotrichia</taxon>
        <taxon>Sporadotrichida</taxon>
        <taxon>Oxytrichidae</taxon>
        <taxon>Stylonychinae</taxon>
        <taxon>Stylonychia</taxon>
    </lineage>
</organism>
<sequence length="218" mass="24571">MRLSKILNLVTALFFGVSLSLSIERQIKLGLNFDGNLSLTLAFEEDQSDNDPEINLSTKQNQTILTKDVTVEQNDININKANLIHQDDDGQDQSLSTFLDHVQDIDPNINVGINGGSSNNNENTHGIVSNGTNQSVIVVRKIPASAKIFVKAQTDGKIVNQQQLNTFKEQQGFNKDLYLNKVYKLMVTLMRQRELNDKIKQIYDQLLEYEDSDSNDNQ</sequence>
<dbReference type="AlphaFoldDB" id="A0A078A2S5"/>
<dbReference type="InParanoid" id="A0A078A2S5"/>
<accession>A0A078A2S5</accession>
<evidence type="ECO:0000313" key="3">
    <source>
        <dbReference type="Proteomes" id="UP000039865"/>
    </source>
</evidence>
<keyword evidence="3" id="KW-1185">Reference proteome</keyword>
<reference evidence="2 3" key="1">
    <citation type="submission" date="2014-06" db="EMBL/GenBank/DDBJ databases">
        <authorList>
            <person name="Swart Estienne"/>
        </authorList>
    </citation>
    <scope>NUCLEOTIDE SEQUENCE [LARGE SCALE GENOMIC DNA]</scope>
    <source>
        <strain evidence="2 3">130c</strain>
    </source>
</reference>
<proteinExistence type="predicted"/>
<evidence type="ECO:0000256" key="1">
    <source>
        <dbReference type="SAM" id="SignalP"/>
    </source>
</evidence>
<dbReference type="EMBL" id="CCKQ01005237">
    <property type="protein sequence ID" value="CDW76400.1"/>
    <property type="molecule type" value="Genomic_DNA"/>
</dbReference>
<gene>
    <name evidence="2" type="primary">Contig14645.g15606</name>
    <name evidence="2" type="ORF">STYLEM_5400</name>
</gene>
<keyword evidence="1" id="KW-0732">Signal</keyword>
<name>A0A078A2S5_STYLE</name>
<protein>
    <submittedName>
        <fullName evidence="2">Uncharacterized protein</fullName>
    </submittedName>
</protein>
<feature type="signal peptide" evidence="1">
    <location>
        <begin position="1"/>
        <end position="20"/>
    </location>
</feature>
<feature type="chain" id="PRO_5001729209" evidence="1">
    <location>
        <begin position="21"/>
        <end position="218"/>
    </location>
</feature>
<dbReference type="Proteomes" id="UP000039865">
    <property type="component" value="Unassembled WGS sequence"/>
</dbReference>